<reference evidence="1 2" key="1">
    <citation type="submission" date="2020-08" db="EMBL/GenBank/DDBJ databases">
        <title>Genomic Encyclopedia of Type Strains, Phase IV (KMG-IV): sequencing the most valuable type-strain genomes for metagenomic binning, comparative biology and taxonomic classification.</title>
        <authorList>
            <person name="Goeker M."/>
        </authorList>
    </citation>
    <scope>NUCLEOTIDE SEQUENCE [LARGE SCALE GENOMIC DNA]</scope>
    <source>
        <strain evidence="1 2">DSM 27244</strain>
    </source>
</reference>
<keyword evidence="2" id="KW-1185">Reference proteome</keyword>
<proteinExistence type="predicted"/>
<sequence length="31" mass="3410">MLQCGIGYVRLGNLHLTLAILVSVRRTQGRA</sequence>
<dbReference type="EMBL" id="JACIJJ010000001">
    <property type="protein sequence ID" value="MBB5697031.1"/>
    <property type="molecule type" value="Genomic_DNA"/>
</dbReference>
<dbReference type="AlphaFoldDB" id="A0A7W9AML9"/>
<name>A0A7W9AML9_9SPHN</name>
<organism evidence="1 2">
    <name type="scientific">Sphingomonas yantingensis</name>
    <dbReference type="NCBI Taxonomy" id="1241761"/>
    <lineage>
        <taxon>Bacteria</taxon>
        <taxon>Pseudomonadati</taxon>
        <taxon>Pseudomonadota</taxon>
        <taxon>Alphaproteobacteria</taxon>
        <taxon>Sphingomonadales</taxon>
        <taxon>Sphingomonadaceae</taxon>
        <taxon>Sphingomonas</taxon>
    </lineage>
</organism>
<accession>A0A7W9AML9</accession>
<protein>
    <submittedName>
        <fullName evidence="1">Uncharacterized protein</fullName>
    </submittedName>
</protein>
<evidence type="ECO:0000313" key="2">
    <source>
        <dbReference type="Proteomes" id="UP000557739"/>
    </source>
</evidence>
<dbReference type="Proteomes" id="UP000557739">
    <property type="component" value="Unassembled WGS sequence"/>
</dbReference>
<comment type="caution">
    <text evidence="1">The sequence shown here is derived from an EMBL/GenBank/DDBJ whole genome shotgun (WGS) entry which is preliminary data.</text>
</comment>
<evidence type="ECO:0000313" key="1">
    <source>
        <dbReference type="EMBL" id="MBB5697031.1"/>
    </source>
</evidence>
<gene>
    <name evidence="1" type="ORF">FHR19_000356</name>
</gene>